<dbReference type="AlphaFoldDB" id="A0A167NY45"/>
<accession>A0A167NY45</accession>
<gene>
    <name evidence="1" type="ORF">CALVIDRAFT_36530</name>
</gene>
<dbReference type="EMBL" id="KV417276">
    <property type="protein sequence ID" value="KZO98212.1"/>
    <property type="molecule type" value="Genomic_DNA"/>
</dbReference>
<evidence type="ECO:0000313" key="2">
    <source>
        <dbReference type="Proteomes" id="UP000076738"/>
    </source>
</evidence>
<reference evidence="1 2" key="1">
    <citation type="journal article" date="2016" name="Mol. Biol. Evol.">
        <title>Comparative Genomics of Early-Diverging Mushroom-Forming Fungi Provides Insights into the Origins of Lignocellulose Decay Capabilities.</title>
        <authorList>
            <person name="Nagy L.G."/>
            <person name="Riley R."/>
            <person name="Tritt A."/>
            <person name="Adam C."/>
            <person name="Daum C."/>
            <person name="Floudas D."/>
            <person name="Sun H."/>
            <person name="Yadav J.S."/>
            <person name="Pangilinan J."/>
            <person name="Larsson K.H."/>
            <person name="Matsuura K."/>
            <person name="Barry K."/>
            <person name="Labutti K."/>
            <person name="Kuo R."/>
            <person name="Ohm R.A."/>
            <person name="Bhattacharya S.S."/>
            <person name="Shirouzu T."/>
            <person name="Yoshinaga Y."/>
            <person name="Martin F.M."/>
            <person name="Grigoriev I.V."/>
            <person name="Hibbett D.S."/>
        </authorList>
    </citation>
    <scope>NUCLEOTIDE SEQUENCE [LARGE SCALE GENOMIC DNA]</scope>
    <source>
        <strain evidence="1 2">TUFC12733</strain>
    </source>
</reference>
<dbReference type="Proteomes" id="UP000076738">
    <property type="component" value="Unassembled WGS sequence"/>
</dbReference>
<keyword evidence="2" id="KW-1185">Reference proteome</keyword>
<proteinExistence type="predicted"/>
<evidence type="ECO:0000313" key="1">
    <source>
        <dbReference type="EMBL" id="KZO98212.1"/>
    </source>
</evidence>
<sequence>MQQTEGHCRCWRDSGRRGLSALSDVSWGFVRAKLGTHCMTSCGSASTRESGSRAASDLEQRRARRYPQIRAWCLLSFPPRRQSLLSKLKTQMILDVCAGGGAERSCGEGALLNGLPGVDTRRGQERTMRKCMTERAEGTSLRLAWRPRDKRRRGHVL</sequence>
<name>A0A167NY45_CALVF</name>
<organism evidence="1 2">
    <name type="scientific">Calocera viscosa (strain TUFC12733)</name>
    <dbReference type="NCBI Taxonomy" id="1330018"/>
    <lineage>
        <taxon>Eukaryota</taxon>
        <taxon>Fungi</taxon>
        <taxon>Dikarya</taxon>
        <taxon>Basidiomycota</taxon>
        <taxon>Agaricomycotina</taxon>
        <taxon>Dacrymycetes</taxon>
        <taxon>Dacrymycetales</taxon>
        <taxon>Dacrymycetaceae</taxon>
        <taxon>Calocera</taxon>
    </lineage>
</organism>
<protein>
    <submittedName>
        <fullName evidence="1">Uncharacterized protein</fullName>
    </submittedName>
</protein>